<gene>
    <name evidence="2" type="ORF">CC86DRAFT_291943</name>
</gene>
<dbReference type="AlphaFoldDB" id="A0A6A7A1V8"/>
<name>A0A6A7A1V8_9PLEO</name>
<reference evidence="2" key="1">
    <citation type="journal article" date="2020" name="Stud. Mycol.">
        <title>101 Dothideomycetes genomes: a test case for predicting lifestyles and emergence of pathogens.</title>
        <authorList>
            <person name="Haridas S."/>
            <person name="Albert R."/>
            <person name="Binder M."/>
            <person name="Bloem J."/>
            <person name="Labutti K."/>
            <person name="Salamov A."/>
            <person name="Andreopoulos B."/>
            <person name="Baker S."/>
            <person name="Barry K."/>
            <person name="Bills G."/>
            <person name="Bluhm B."/>
            <person name="Cannon C."/>
            <person name="Castanera R."/>
            <person name="Culley D."/>
            <person name="Daum C."/>
            <person name="Ezra D."/>
            <person name="Gonzalez J."/>
            <person name="Henrissat B."/>
            <person name="Kuo A."/>
            <person name="Liang C."/>
            <person name="Lipzen A."/>
            <person name="Lutzoni F."/>
            <person name="Magnuson J."/>
            <person name="Mondo S."/>
            <person name="Nolan M."/>
            <person name="Ohm R."/>
            <person name="Pangilinan J."/>
            <person name="Park H.-J."/>
            <person name="Ramirez L."/>
            <person name="Alfaro M."/>
            <person name="Sun H."/>
            <person name="Tritt A."/>
            <person name="Yoshinaga Y."/>
            <person name="Zwiers L.-H."/>
            <person name="Turgeon B."/>
            <person name="Goodwin S."/>
            <person name="Spatafora J."/>
            <person name="Crous P."/>
            <person name="Grigoriev I."/>
        </authorList>
    </citation>
    <scope>NUCLEOTIDE SEQUENCE</scope>
    <source>
        <strain evidence="2">CBS 113818</strain>
    </source>
</reference>
<evidence type="ECO:0000256" key="1">
    <source>
        <dbReference type="SAM" id="MobiDB-lite"/>
    </source>
</evidence>
<dbReference type="OrthoDB" id="10263401at2759"/>
<feature type="compositionally biased region" description="Basic and acidic residues" evidence="1">
    <location>
        <begin position="231"/>
        <end position="242"/>
    </location>
</feature>
<feature type="region of interest" description="Disordered" evidence="1">
    <location>
        <begin position="225"/>
        <end position="248"/>
    </location>
</feature>
<accession>A0A6A7A1V8</accession>
<dbReference type="EMBL" id="MU006225">
    <property type="protein sequence ID" value="KAF2826858.1"/>
    <property type="molecule type" value="Genomic_DNA"/>
</dbReference>
<evidence type="ECO:0000313" key="3">
    <source>
        <dbReference type="Proteomes" id="UP000799424"/>
    </source>
</evidence>
<proteinExistence type="predicted"/>
<protein>
    <submittedName>
        <fullName evidence="2">Uncharacterized protein</fullName>
    </submittedName>
</protein>
<dbReference type="Proteomes" id="UP000799424">
    <property type="component" value="Unassembled WGS sequence"/>
</dbReference>
<dbReference type="Pfam" id="PF13376">
    <property type="entry name" value="OmdA"/>
    <property type="match status" value="1"/>
</dbReference>
<sequence>MPPISPPPDLPTHAFPTAASFDAFLEREHASAPGIYLKLAKKASGIPSITGAEAVETALCYGWIDGRANGIDDKWWTVRYTPRRAKSIWSQKNVGTVAGLIEEGRMRPAGLAAIEAAKADGRWDRAYAGPATMVTPADFTEALATEPSAKAYFESLNKTQRYQVLIPLATISDKNRAKKIQALAQSLAVGARPGVLKKAKESSQTKGGRFTKVAKVHTTTKRTTVTSIPRTIDDLKAQPRREGLRRRA</sequence>
<organism evidence="2 3">
    <name type="scientific">Ophiobolus disseminans</name>
    <dbReference type="NCBI Taxonomy" id="1469910"/>
    <lineage>
        <taxon>Eukaryota</taxon>
        <taxon>Fungi</taxon>
        <taxon>Dikarya</taxon>
        <taxon>Ascomycota</taxon>
        <taxon>Pezizomycotina</taxon>
        <taxon>Dothideomycetes</taxon>
        <taxon>Pleosporomycetidae</taxon>
        <taxon>Pleosporales</taxon>
        <taxon>Pleosporineae</taxon>
        <taxon>Phaeosphaeriaceae</taxon>
        <taxon>Ophiobolus</taxon>
    </lineage>
</organism>
<evidence type="ECO:0000313" key="2">
    <source>
        <dbReference type="EMBL" id="KAF2826858.1"/>
    </source>
</evidence>
<keyword evidence="3" id="KW-1185">Reference proteome</keyword>